<dbReference type="PROSITE" id="PS50943">
    <property type="entry name" value="HTH_CROC1"/>
    <property type="match status" value="1"/>
</dbReference>
<reference evidence="2" key="1">
    <citation type="journal article" date="2020" name="ISME J.">
        <title>Gammaproteobacteria mediating utilization of methyl-, sulfur- and petroleum organic compounds in deep ocean hydrothermal plumes.</title>
        <authorList>
            <person name="Zhou Z."/>
            <person name="Liu Y."/>
            <person name="Pan J."/>
            <person name="Cron B.R."/>
            <person name="Toner B.M."/>
            <person name="Anantharaman K."/>
            <person name="Breier J.A."/>
            <person name="Dick G.J."/>
            <person name="Li M."/>
        </authorList>
    </citation>
    <scope>NUCLEOTIDE SEQUENCE</scope>
    <source>
        <strain evidence="2">SZUA-1515</strain>
    </source>
</reference>
<dbReference type="GO" id="GO:0003677">
    <property type="term" value="F:DNA binding"/>
    <property type="evidence" value="ECO:0007669"/>
    <property type="project" value="InterPro"/>
</dbReference>
<dbReference type="AlphaFoldDB" id="A0A832ZWP8"/>
<organism evidence="2 3">
    <name type="scientific">Caldiarchaeum subterraneum</name>
    <dbReference type="NCBI Taxonomy" id="311458"/>
    <lineage>
        <taxon>Archaea</taxon>
        <taxon>Nitrososphaerota</taxon>
        <taxon>Candidatus Caldarchaeales</taxon>
        <taxon>Candidatus Caldarchaeaceae</taxon>
        <taxon>Candidatus Caldarchaeum</taxon>
    </lineage>
</organism>
<dbReference type="EMBL" id="DQVM01000131">
    <property type="protein sequence ID" value="HIQ30267.1"/>
    <property type="molecule type" value="Genomic_DNA"/>
</dbReference>
<dbReference type="Proteomes" id="UP000608579">
    <property type="component" value="Unassembled WGS sequence"/>
</dbReference>
<comment type="caution">
    <text evidence="2">The sequence shown here is derived from an EMBL/GenBank/DDBJ whole genome shotgun (WGS) entry which is preliminary data.</text>
</comment>
<dbReference type="SUPFAM" id="SSF47413">
    <property type="entry name" value="lambda repressor-like DNA-binding domains"/>
    <property type="match status" value="1"/>
</dbReference>
<dbReference type="Pfam" id="PF01381">
    <property type="entry name" value="HTH_3"/>
    <property type="match status" value="1"/>
</dbReference>
<name>A0A832ZWP8_CALS0</name>
<evidence type="ECO:0000259" key="1">
    <source>
        <dbReference type="PROSITE" id="PS50943"/>
    </source>
</evidence>
<proteinExistence type="predicted"/>
<protein>
    <submittedName>
        <fullName evidence="2">TIGR00270 family protein</fullName>
    </submittedName>
</protein>
<gene>
    <name evidence="2" type="ORF">EYH45_06860</name>
</gene>
<dbReference type="SMART" id="SM00530">
    <property type="entry name" value="HTH_XRE"/>
    <property type="match status" value="1"/>
</dbReference>
<evidence type="ECO:0000313" key="3">
    <source>
        <dbReference type="Proteomes" id="UP000608579"/>
    </source>
</evidence>
<dbReference type="CDD" id="cd00093">
    <property type="entry name" value="HTH_XRE"/>
    <property type="match status" value="1"/>
</dbReference>
<sequence>MYRKPRRRGSDKSLLAEDYEYVEGFGSLVRRARESLGLSQEELASLIKEKATVIRKIEQGELHPPIDLAKRIEKVLKIRIVQASVEENPPVKVPRGQPGEATYTLEDLLKRSKALGESKNKGEEV</sequence>
<accession>A0A832ZWP8</accession>
<dbReference type="InterPro" id="IPR010982">
    <property type="entry name" value="Lambda_DNA-bd_dom_sf"/>
</dbReference>
<dbReference type="Gene3D" id="1.10.260.40">
    <property type="entry name" value="lambda repressor-like DNA-binding domains"/>
    <property type="match status" value="1"/>
</dbReference>
<dbReference type="InterPro" id="IPR001387">
    <property type="entry name" value="Cro/C1-type_HTH"/>
</dbReference>
<feature type="domain" description="HTH cro/C1-type" evidence="1">
    <location>
        <begin position="29"/>
        <end position="83"/>
    </location>
</feature>
<evidence type="ECO:0000313" key="2">
    <source>
        <dbReference type="EMBL" id="HIQ30267.1"/>
    </source>
</evidence>